<dbReference type="SUPFAM" id="SSF56601">
    <property type="entry name" value="beta-lactamase/transpeptidase-like"/>
    <property type="match status" value="1"/>
</dbReference>
<accession>A0A1B1AG16</accession>
<dbReference type="KEGG" id="cbot:ATE48_05990"/>
<dbReference type="Gene3D" id="3.40.710.10">
    <property type="entry name" value="DD-peptidase/beta-lactamase superfamily"/>
    <property type="match status" value="1"/>
</dbReference>
<dbReference type="PANTHER" id="PTHR46825">
    <property type="entry name" value="D-ALANYL-D-ALANINE-CARBOXYPEPTIDASE/ENDOPEPTIDASE AMPH"/>
    <property type="match status" value="1"/>
</dbReference>
<dbReference type="Proteomes" id="UP000092498">
    <property type="component" value="Chromosome"/>
</dbReference>
<dbReference type="FunCoup" id="A0A1B1AG16">
    <property type="interactions" value="89"/>
</dbReference>
<dbReference type="InterPro" id="IPR012338">
    <property type="entry name" value="Beta-lactam/transpept-like"/>
</dbReference>
<protein>
    <recommendedName>
        <fullName evidence="2">Beta-lactamase-related domain-containing protein</fullName>
    </recommendedName>
</protein>
<organism evidence="3 4">
    <name type="scientific">Candidatus Viadribacter manganicus</name>
    <dbReference type="NCBI Taxonomy" id="1759059"/>
    <lineage>
        <taxon>Bacteria</taxon>
        <taxon>Pseudomonadati</taxon>
        <taxon>Pseudomonadota</taxon>
        <taxon>Alphaproteobacteria</taxon>
        <taxon>Hyphomonadales</taxon>
        <taxon>Hyphomonadaceae</taxon>
        <taxon>Candidatus Viadribacter</taxon>
    </lineage>
</organism>
<dbReference type="Pfam" id="PF00144">
    <property type="entry name" value="Beta-lactamase"/>
    <property type="match status" value="1"/>
</dbReference>
<evidence type="ECO:0000313" key="4">
    <source>
        <dbReference type="Proteomes" id="UP000092498"/>
    </source>
</evidence>
<gene>
    <name evidence="3" type="ORF">ATE48_05990</name>
</gene>
<dbReference type="InterPro" id="IPR001466">
    <property type="entry name" value="Beta-lactam-related"/>
</dbReference>
<dbReference type="STRING" id="1759059.ATE48_05990"/>
<feature type="domain" description="Beta-lactamase-related" evidence="2">
    <location>
        <begin position="61"/>
        <end position="348"/>
    </location>
</feature>
<sequence>MANRFAALALGLVLAAGPALAQDDGPPRPQLPPLAVNSQMTDPQIGAALDPWLAGLQRADVFNGAVLVARDGREIFARAYGGRDVATNTALGVDDRFPIASIGKVFTHVAIAQLIQQGRITPQTTIAEIISDYPNAVSRTATVQQLIGHEGGIADIFGPAFRALPKEQLTSNHAYYAFVAQQPPMFAPGAGNEYCNGCYVVLGEIIERVTGQPYEQYIAEHVLAPAGMTHSGFLRNDQLPVDAARFTGHPRGPEGPAEDVTRFHGVSGSAAGNAYSTVRDMLAFDNALRAHRLVNAELTAQVLRGQPQTGRATAWIGFAGGAPGVNTLAMGNGAWTVVVLTNREPPAGETIGSTVFALLAGPRPQ</sequence>
<dbReference type="InParanoid" id="A0A1B1AG16"/>
<name>A0A1B1AG16_9PROT</name>
<dbReference type="PANTHER" id="PTHR46825:SF9">
    <property type="entry name" value="BETA-LACTAMASE-RELATED DOMAIN-CONTAINING PROTEIN"/>
    <property type="match status" value="1"/>
</dbReference>
<dbReference type="InterPro" id="IPR050491">
    <property type="entry name" value="AmpC-like"/>
</dbReference>
<evidence type="ECO:0000313" key="3">
    <source>
        <dbReference type="EMBL" id="ANP45500.1"/>
    </source>
</evidence>
<keyword evidence="1" id="KW-0732">Signal</keyword>
<dbReference type="RefSeq" id="WP_066768919.1">
    <property type="nucleotide sequence ID" value="NZ_CP013244.1"/>
</dbReference>
<evidence type="ECO:0000259" key="2">
    <source>
        <dbReference type="Pfam" id="PF00144"/>
    </source>
</evidence>
<dbReference type="OrthoDB" id="113033at2"/>
<feature type="chain" id="PRO_5008518747" description="Beta-lactamase-related domain-containing protein" evidence="1">
    <location>
        <begin position="22"/>
        <end position="365"/>
    </location>
</feature>
<keyword evidence="4" id="KW-1185">Reference proteome</keyword>
<evidence type="ECO:0000256" key="1">
    <source>
        <dbReference type="SAM" id="SignalP"/>
    </source>
</evidence>
<dbReference type="EMBL" id="CP013244">
    <property type="protein sequence ID" value="ANP45500.1"/>
    <property type="molecule type" value="Genomic_DNA"/>
</dbReference>
<dbReference type="AlphaFoldDB" id="A0A1B1AG16"/>
<feature type="signal peptide" evidence="1">
    <location>
        <begin position="1"/>
        <end position="21"/>
    </location>
</feature>
<reference evidence="3 4" key="1">
    <citation type="submission" date="2015-11" db="EMBL/GenBank/DDBJ databases">
        <title>Whole-Genome Sequence of Candidatus Oderbacter manganicum from the National Park Lower Oder Valley, Germany.</title>
        <authorList>
            <person name="Braun B."/>
            <person name="Liere K."/>
            <person name="Szewzyk U."/>
        </authorList>
    </citation>
    <scope>NUCLEOTIDE SEQUENCE [LARGE SCALE GENOMIC DNA]</scope>
    <source>
        <strain evidence="3 4">OTSz_A_272</strain>
    </source>
</reference>
<proteinExistence type="predicted"/>